<keyword evidence="9" id="KW-0132">Cell division</keyword>
<dbReference type="GO" id="GO:0000423">
    <property type="term" value="P:mitophagy"/>
    <property type="evidence" value="ECO:0007669"/>
    <property type="project" value="TreeGrafter"/>
</dbReference>
<evidence type="ECO:0000256" key="3">
    <source>
        <dbReference type="ARBA" id="ARBA00004406"/>
    </source>
</evidence>
<evidence type="ECO:0000256" key="16">
    <source>
        <dbReference type="ARBA" id="ARBA00023136"/>
    </source>
</evidence>
<evidence type="ECO:0000256" key="7">
    <source>
        <dbReference type="ARBA" id="ARBA00018490"/>
    </source>
</evidence>
<dbReference type="Ensembl" id="ENSSANT00000007839.1">
    <property type="protein sequence ID" value="ENSSANP00000007289.1"/>
    <property type="gene ID" value="ENSSANG00000003236.1"/>
</dbReference>
<evidence type="ECO:0000259" key="20">
    <source>
        <dbReference type="Pfam" id="PF15285"/>
    </source>
</evidence>
<evidence type="ECO:0000259" key="19">
    <source>
        <dbReference type="Pfam" id="PF04111"/>
    </source>
</evidence>
<keyword evidence="18" id="KW-0968">Cytoplasmic vesicle</keyword>
<keyword evidence="16" id="KW-0472">Membrane</keyword>
<comment type="subcellular location">
    <subcellularLocation>
        <location evidence="4">Cytoplasmic vesicle</location>
        <location evidence="4">Autophagosome</location>
    </subcellularLocation>
    <subcellularLocation>
        <location evidence="3">Endoplasmic reticulum membrane</location>
        <topology evidence="3">Peripheral membrane protein</topology>
    </subcellularLocation>
    <subcellularLocation>
        <location evidence="5">Endosome membrane</location>
        <topology evidence="5">Peripheral membrane protein</topology>
    </subcellularLocation>
    <subcellularLocation>
        <location evidence="1">Golgi apparatus</location>
        <location evidence="1">trans-Golgi network membrane</location>
        <topology evidence="1">Peripheral membrane protein</topology>
    </subcellularLocation>
    <subcellularLocation>
        <location evidence="2">Mitochondrion membrane</location>
        <topology evidence="2">Peripheral membrane protein</topology>
    </subcellularLocation>
</comment>
<dbReference type="GO" id="GO:0000407">
    <property type="term" value="C:phagophore assembly site"/>
    <property type="evidence" value="ECO:0007669"/>
    <property type="project" value="TreeGrafter"/>
</dbReference>
<evidence type="ECO:0000313" key="22">
    <source>
        <dbReference type="Proteomes" id="UP000472260"/>
    </source>
</evidence>
<dbReference type="PANTHER" id="PTHR12768:SF4">
    <property type="entry name" value="BECLIN-1"/>
    <property type="match status" value="1"/>
</dbReference>
<evidence type="ECO:0000256" key="8">
    <source>
        <dbReference type="ARBA" id="ARBA00022490"/>
    </source>
</evidence>
<evidence type="ECO:0000256" key="15">
    <source>
        <dbReference type="ARBA" id="ARBA00023128"/>
    </source>
</evidence>
<evidence type="ECO:0000256" key="4">
    <source>
        <dbReference type="ARBA" id="ARBA00004419"/>
    </source>
</evidence>
<name>A0A671KJ68_9TELE</name>
<evidence type="ECO:0000256" key="10">
    <source>
        <dbReference type="ARBA" id="ARBA00022753"/>
    </source>
</evidence>
<accession>A0A671KJ68</accession>
<evidence type="ECO:0000256" key="5">
    <source>
        <dbReference type="ARBA" id="ARBA00004481"/>
    </source>
</evidence>
<feature type="domain" description="Beclin-1 BH3" evidence="20">
    <location>
        <begin position="102"/>
        <end position="126"/>
    </location>
</feature>
<evidence type="ECO:0000256" key="1">
    <source>
        <dbReference type="ARBA" id="ARBA00004150"/>
    </source>
</evidence>
<reference evidence="21" key="2">
    <citation type="submission" date="2025-09" db="UniProtKB">
        <authorList>
            <consortium name="Ensembl"/>
        </authorList>
    </citation>
    <scope>IDENTIFICATION</scope>
</reference>
<evidence type="ECO:0000256" key="14">
    <source>
        <dbReference type="ARBA" id="ARBA00023054"/>
    </source>
</evidence>
<dbReference type="GO" id="GO:0000045">
    <property type="term" value="P:autophagosome assembly"/>
    <property type="evidence" value="ECO:0007669"/>
    <property type="project" value="TreeGrafter"/>
</dbReference>
<feature type="domain" description="Atg6 BARA" evidence="19">
    <location>
        <begin position="158"/>
        <end position="259"/>
    </location>
</feature>
<dbReference type="Pfam" id="PF15285">
    <property type="entry name" value="BH3"/>
    <property type="match status" value="1"/>
</dbReference>
<dbReference type="GO" id="GO:0005794">
    <property type="term" value="C:Golgi apparatus"/>
    <property type="evidence" value="ECO:0007669"/>
    <property type="project" value="UniProtKB-SubCell"/>
</dbReference>
<dbReference type="GO" id="GO:0034272">
    <property type="term" value="C:phosphatidylinositol 3-kinase complex, class III, type II"/>
    <property type="evidence" value="ECO:0007669"/>
    <property type="project" value="TreeGrafter"/>
</dbReference>
<keyword evidence="10" id="KW-0967">Endosome</keyword>
<evidence type="ECO:0000256" key="11">
    <source>
        <dbReference type="ARBA" id="ARBA00022824"/>
    </source>
</evidence>
<dbReference type="InterPro" id="IPR029318">
    <property type="entry name" value="BH3_dom"/>
</dbReference>
<keyword evidence="13" id="KW-0333">Golgi apparatus</keyword>
<dbReference type="Pfam" id="PF04111">
    <property type="entry name" value="APG6"/>
    <property type="match status" value="1"/>
</dbReference>
<keyword evidence="15" id="KW-0496">Mitochondrion</keyword>
<keyword evidence="17" id="KW-0131">Cell cycle</keyword>
<dbReference type="GO" id="GO:0030674">
    <property type="term" value="F:protein-macromolecule adaptor activity"/>
    <property type="evidence" value="ECO:0007669"/>
    <property type="project" value="TreeGrafter"/>
</dbReference>
<keyword evidence="8" id="KW-0963">Cytoplasm</keyword>
<dbReference type="GO" id="GO:0043548">
    <property type="term" value="F:phosphatidylinositol 3-kinase binding"/>
    <property type="evidence" value="ECO:0007669"/>
    <property type="project" value="TreeGrafter"/>
</dbReference>
<dbReference type="GO" id="GO:0005776">
    <property type="term" value="C:autophagosome"/>
    <property type="evidence" value="ECO:0007669"/>
    <property type="project" value="UniProtKB-SubCell"/>
</dbReference>
<comment type="similarity">
    <text evidence="6">Belongs to the beclin family.</text>
</comment>
<dbReference type="GO" id="GO:0034271">
    <property type="term" value="C:phosphatidylinositol 3-kinase complex, class III, type I"/>
    <property type="evidence" value="ECO:0007669"/>
    <property type="project" value="TreeGrafter"/>
</dbReference>
<sequence length="264" mass="29928">MEGLKFSSNTMQVSFVCQRCSQPLKLDTSFNVLDRMTIHELTAPLLTVTANKQSESSEGSRFPEETFLESKQDGVSRKYIPPARMMSTESANSFTLIGEASDGGTMENLSRRLKVTSDLFDIMSGQTDIDHPLCEECTDTLLDHLDTQLSMTENECQNYKLELPLYCSGGLRFFWDNKFDHAMVAFLDCVQQFKDEVEKGDTGFCLPYRMDVDKGKIEDTGGSGGSYSIKTQFNSEEQWTKALKFMLTNLKWGLAWVSSQFYNR</sequence>
<dbReference type="GO" id="GO:0051301">
    <property type="term" value="P:cell division"/>
    <property type="evidence" value="ECO:0007669"/>
    <property type="project" value="UniProtKB-KW"/>
</dbReference>
<reference evidence="21" key="1">
    <citation type="submission" date="2025-08" db="UniProtKB">
        <authorList>
            <consortium name="Ensembl"/>
        </authorList>
    </citation>
    <scope>IDENTIFICATION</scope>
</reference>
<proteinExistence type="inferred from homology"/>
<dbReference type="GO" id="GO:0031966">
    <property type="term" value="C:mitochondrial membrane"/>
    <property type="evidence" value="ECO:0007669"/>
    <property type="project" value="UniProtKB-SubCell"/>
</dbReference>
<dbReference type="GO" id="GO:0010008">
    <property type="term" value="C:endosome membrane"/>
    <property type="evidence" value="ECO:0007669"/>
    <property type="project" value="UniProtKB-SubCell"/>
</dbReference>
<dbReference type="Gene3D" id="1.10.418.40">
    <property type="entry name" value="Autophagy protein 6/Beclin 1"/>
    <property type="match status" value="1"/>
</dbReference>
<dbReference type="AlphaFoldDB" id="A0A671KJ68"/>
<protein>
    <recommendedName>
        <fullName evidence="7">Beclin-1</fullName>
    </recommendedName>
</protein>
<keyword evidence="22" id="KW-1185">Reference proteome</keyword>
<dbReference type="InterPro" id="IPR038274">
    <property type="entry name" value="Atg6/Beclin_C_sf"/>
</dbReference>
<dbReference type="Proteomes" id="UP000472260">
    <property type="component" value="Unassembled WGS sequence"/>
</dbReference>
<evidence type="ECO:0000256" key="12">
    <source>
        <dbReference type="ARBA" id="ARBA00023006"/>
    </source>
</evidence>
<evidence type="ECO:0000256" key="2">
    <source>
        <dbReference type="ARBA" id="ARBA00004318"/>
    </source>
</evidence>
<organism evidence="21 22">
    <name type="scientific">Sinocyclocheilus anshuiensis</name>
    <dbReference type="NCBI Taxonomy" id="1608454"/>
    <lineage>
        <taxon>Eukaryota</taxon>
        <taxon>Metazoa</taxon>
        <taxon>Chordata</taxon>
        <taxon>Craniata</taxon>
        <taxon>Vertebrata</taxon>
        <taxon>Euteleostomi</taxon>
        <taxon>Actinopterygii</taxon>
        <taxon>Neopterygii</taxon>
        <taxon>Teleostei</taxon>
        <taxon>Ostariophysi</taxon>
        <taxon>Cypriniformes</taxon>
        <taxon>Cyprinidae</taxon>
        <taxon>Cyprininae</taxon>
        <taxon>Sinocyclocheilus</taxon>
    </lineage>
</organism>
<evidence type="ECO:0000256" key="9">
    <source>
        <dbReference type="ARBA" id="ARBA00022618"/>
    </source>
</evidence>
<dbReference type="InterPro" id="IPR040455">
    <property type="entry name" value="Atg6_BARA"/>
</dbReference>
<dbReference type="GO" id="GO:0005789">
    <property type="term" value="C:endoplasmic reticulum membrane"/>
    <property type="evidence" value="ECO:0007669"/>
    <property type="project" value="UniProtKB-SubCell"/>
</dbReference>
<evidence type="ECO:0000313" key="21">
    <source>
        <dbReference type="Ensembl" id="ENSSANP00000007289.1"/>
    </source>
</evidence>
<dbReference type="InterPro" id="IPR007243">
    <property type="entry name" value="Atg6/Beclin"/>
</dbReference>
<evidence type="ECO:0000256" key="17">
    <source>
        <dbReference type="ARBA" id="ARBA00023306"/>
    </source>
</evidence>
<dbReference type="PANTHER" id="PTHR12768">
    <property type="entry name" value="BECLIN 1"/>
    <property type="match status" value="1"/>
</dbReference>
<keyword evidence="14" id="KW-0175">Coiled coil</keyword>
<dbReference type="GO" id="GO:0045324">
    <property type="term" value="P:late endosome to vacuole transport"/>
    <property type="evidence" value="ECO:0007669"/>
    <property type="project" value="TreeGrafter"/>
</dbReference>
<keyword evidence="12" id="KW-0072">Autophagy</keyword>
<evidence type="ECO:0000256" key="18">
    <source>
        <dbReference type="ARBA" id="ARBA00023329"/>
    </source>
</evidence>
<dbReference type="GO" id="GO:0006995">
    <property type="term" value="P:cellular response to nitrogen starvation"/>
    <property type="evidence" value="ECO:0007669"/>
    <property type="project" value="TreeGrafter"/>
</dbReference>
<evidence type="ECO:0000256" key="13">
    <source>
        <dbReference type="ARBA" id="ARBA00023034"/>
    </source>
</evidence>
<keyword evidence="11" id="KW-0256">Endoplasmic reticulum</keyword>
<evidence type="ECO:0000256" key="6">
    <source>
        <dbReference type="ARBA" id="ARBA00005965"/>
    </source>
</evidence>
<gene>
    <name evidence="21" type="primary">becn1</name>
</gene>